<evidence type="ECO:0000313" key="5">
    <source>
        <dbReference type="Proteomes" id="UP000222824"/>
    </source>
</evidence>
<evidence type="ECO:0000256" key="2">
    <source>
        <dbReference type="SAM" id="Phobius"/>
    </source>
</evidence>
<organism evidence="4 5">
    <name type="scientific">Halorubrum persicum</name>
    <dbReference type="NCBI Taxonomy" id="1383844"/>
    <lineage>
        <taxon>Archaea</taxon>
        <taxon>Methanobacteriati</taxon>
        <taxon>Methanobacteriota</taxon>
        <taxon>Stenosarchaea group</taxon>
        <taxon>Halobacteria</taxon>
        <taxon>Halobacteriales</taxon>
        <taxon>Haloferacaceae</taxon>
        <taxon>Halorubrum</taxon>
    </lineage>
</organism>
<gene>
    <name evidence="4" type="ORF">DJ69_10790</name>
</gene>
<dbReference type="Proteomes" id="UP000222824">
    <property type="component" value="Unassembled WGS sequence"/>
</dbReference>
<feature type="compositionally biased region" description="Polar residues" evidence="1">
    <location>
        <begin position="1"/>
        <end position="19"/>
    </location>
</feature>
<keyword evidence="5" id="KW-1185">Reference proteome</keyword>
<dbReference type="AlphaFoldDB" id="A0A2G1WHV4"/>
<dbReference type="InterPro" id="IPR036415">
    <property type="entry name" value="Lamin_tail_dom_sf"/>
</dbReference>
<dbReference type="RefSeq" id="WP_099255629.1">
    <property type="nucleotide sequence ID" value="NZ_NHOA01000086.1"/>
</dbReference>
<proteinExistence type="predicted"/>
<keyword evidence="2" id="KW-0472">Membrane</keyword>
<keyword evidence="2" id="KW-1133">Transmembrane helix</keyword>
<evidence type="ECO:0000256" key="1">
    <source>
        <dbReference type="SAM" id="MobiDB-lite"/>
    </source>
</evidence>
<sequence length="489" mass="53699">MSDLRANSTDRASPASASETEFDVERDSDDSDSKLSRRTFLIGGGLLAGGLAGAYFGVSSGSDDSTFILRQGYLRYEVDPLRDDDGEMTVREFYDYQRQRTSADPEGDIIRDDAASRLFVYDGPVDASLVFLHGSPEVDHGGTAKFSFSGLSRDAGEWALRDDPTAVDDDFEPWAGGNQQVEWGWGPHKTDGGAYWGVLDRDDFSITVTPKTLRGVDTWTFLSGDLGELESHTLSQERPVQLKPAKGRTVKSANVDIMPDAADNEFDPYTSDTITVAVEPPPDGVDESEWVAPEDLDPGNYSVNFGSKRYLAGENAAQPQSYTREDGTLYLRYTATAANFSLDSAYGYLVSKIGEKTFVRGRDTVRPGGFDNVDTEESELVVTDVQPDPEGHDANRLNEEYVAFENDGDERLDLTGYTVEDAQGAAFDIPDGFVLEANAGFRLHTGTGDRSQSDLYWGRGRPVWNNDGDVIRVIDANANTVLEYAYPRK</sequence>
<dbReference type="OrthoDB" id="3327at2157"/>
<reference evidence="4 5" key="1">
    <citation type="journal article" date="2014" name="Front. Microbiol.">
        <title>Population and genomic analysis of the genus Halorubrum.</title>
        <authorList>
            <person name="Fullmer M.S."/>
            <person name="Soucy S.M."/>
            <person name="Swithers K.S."/>
            <person name="Makkay A.M."/>
            <person name="Wheeler R."/>
            <person name="Ventosa A."/>
            <person name="Gogarten J.P."/>
            <person name="Papke R.T."/>
        </authorList>
    </citation>
    <scope>NUCLEOTIDE SEQUENCE [LARGE SCALE GENOMIC DNA]</scope>
    <source>
        <strain evidence="4 5">C49</strain>
    </source>
</reference>
<dbReference type="Gene3D" id="2.60.40.1260">
    <property type="entry name" value="Lamin Tail domain"/>
    <property type="match status" value="1"/>
</dbReference>
<feature type="transmembrane region" description="Helical" evidence="2">
    <location>
        <begin position="40"/>
        <end position="58"/>
    </location>
</feature>
<name>A0A2G1WHV4_9EURY</name>
<feature type="region of interest" description="Disordered" evidence="1">
    <location>
        <begin position="1"/>
        <end position="33"/>
    </location>
</feature>
<dbReference type="InterPro" id="IPR001322">
    <property type="entry name" value="Lamin_tail_dom"/>
</dbReference>
<dbReference type="PROSITE" id="PS51841">
    <property type="entry name" value="LTD"/>
    <property type="match status" value="1"/>
</dbReference>
<evidence type="ECO:0000259" key="3">
    <source>
        <dbReference type="PROSITE" id="PS51841"/>
    </source>
</evidence>
<keyword evidence="2" id="KW-0812">Transmembrane</keyword>
<dbReference type="Pfam" id="PF00932">
    <property type="entry name" value="LTD"/>
    <property type="match status" value="1"/>
</dbReference>
<evidence type="ECO:0000313" key="4">
    <source>
        <dbReference type="EMBL" id="PHQ38572.1"/>
    </source>
</evidence>
<accession>A0A2G1WHV4</accession>
<protein>
    <submittedName>
        <fullName evidence="4">Nuclease</fullName>
    </submittedName>
</protein>
<feature type="domain" description="LTD" evidence="3">
    <location>
        <begin position="366"/>
        <end position="488"/>
    </location>
</feature>
<dbReference type="EMBL" id="NHOA01000086">
    <property type="protein sequence ID" value="PHQ38572.1"/>
    <property type="molecule type" value="Genomic_DNA"/>
</dbReference>
<feature type="compositionally biased region" description="Acidic residues" evidence="1">
    <location>
        <begin position="20"/>
        <end position="30"/>
    </location>
</feature>
<dbReference type="SUPFAM" id="SSF74853">
    <property type="entry name" value="Lamin A/C globular tail domain"/>
    <property type="match status" value="1"/>
</dbReference>
<comment type="caution">
    <text evidence="4">The sequence shown here is derived from an EMBL/GenBank/DDBJ whole genome shotgun (WGS) entry which is preliminary data.</text>
</comment>